<dbReference type="RefSeq" id="WP_138196641.1">
    <property type="nucleotide sequence ID" value="NZ_VCIW01000018.1"/>
</dbReference>
<proteinExistence type="predicted"/>
<evidence type="ECO:0000313" key="3">
    <source>
        <dbReference type="Proteomes" id="UP000309676"/>
    </source>
</evidence>
<dbReference type="Proteomes" id="UP000309676">
    <property type="component" value="Unassembled WGS sequence"/>
</dbReference>
<dbReference type="Gene3D" id="3.30.1490.480">
    <property type="entry name" value="Endolytic murein transglycosylase"/>
    <property type="match status" value="1"/>
</dbReference>
<protein>
    <submittedName>
        <fullName evidence="2">Endolytic transglycosylase MltG</fullName>
    </submittedName>
</protein>
<name>A0A5R9G1X8_9BACL</name>
<feature type="region of interest" description="Disordered" evidence="1">
    <location>
        <begin position="78"/>
        <end position="99"/>
    </location>
</feature>
<comment type="caution">
    <text evidence="2">The sequence shown here is derived from an EMBL/GenBank/DDBJ whole genome shotgun (WGS) entry which is preliminary data.</text>
</comment>
<reference evidence="2 3" key="1">
    <citation type="submission" date="2019-05" db="EMBL/GenBank/DDBJ databases">
        <authorList>
            <person name="Narsing Rao M.P."/>
            <person name="Li W.J."/>
        </authorList>
    </citation>
    <scope>NUCLEOTIDE SEQUENCE [LARGE SCALE GENOMIC DNA]</scope>
    <source>
        <strain evidence="2 3">SYSU_K30003</strain>
    </source>
</reference>
<dbReference type="AlphaFoldDB" id="A0A5R9G1X8"/>
<accession>A0A5R9G1X8</accession>
<gene>
    <name evidence="2" type="ORF">FE782_22715</name>
</gene>
<keyword evidence="3" id="KW-1185">Reference proteome</keyword>
<dbReference type="OrthoDB" id="2617768at2"/>
<sequence>MASRKTYLYGLGTGLIAGSLLLQLASIGQSATSALTEAELQAAATAGGYVLKDARMAWFNESEVEARVAEAVEKALEEAAAGAGDEKTAEPAEQPAEAPPAEAAKIYAFTIAEGTELTTVAKLLYELGLVSDYNGFLIEMDERGLAGKIQAKHYRFDRVPTMDELIEALITP</sequence>
<organism evidence="2 3">
    <name type="scientific">Paenibacillus antri</name>
    <dbReference type="NCBI Taxonomy" id="2582848"/>
    <lineage>
        <taxon>Bacteria</taxon>
        <taxon>Bacillati</taxon>
        <taxon>Bacillota</taxon>
        <taxon>Bacilli</taxon>
        <taxon>Bacillales</taxon>
        <taxon>Paenibacillaceae</taxon>
        <taxon>Paenibacillus</taxon>
    </lineage>
</organism>
<evidence type="ECO:0000313" key="2">
    <source>
        <dbReference type="EMBL" id="TLS49821.1"/>
    </source>
</evidence>
<evidence type="ECO:0000256" key="1">
    <source>
        <dbReference type="SAM" id="MobiDB-lite"/>
    </source>
</evidence>
<dbReference type="EMBL" id="VCIW01000018">
    <property type="protein sequence ID" value="TLS49821.1"/>
    <property type="molecule type" value="Genomic_DNA"/>
</dbReference>